<dbReference type="EMBL" id="VPFD01000012">
    <property type="protein sequence ID" value="TXF99586.1"/>
    <property type="molecule type" value="Genomic_DNA"/>
</dbReference>
<dbReference type="Proteomes" id="UP000321413">
    <property type="component" value="Unassembled WGS sequence"/>
</dbReference>
<protein>
    <submittedName>
        <fullName evidence="3">DUF3883 domain-containing protein</fullName>
    </submittedName>
</protein>
<evidence type="ECO:0000256" key="1">
    <source>
        <dbReference type="SAM" id="MobiDB-lite"/>
    </source>
</evidence>
<evidence type="ECO:0000313" key="4">
    <source>
        <dbReference type="Proteomes" id="UP000321413"/>
    </source>
</evidence>
<evidence type="ECO:0000259" key="2">
    <source>
        <dbReference type="Pfam" id="PF13020"/>
    </source>
</evidence>
<proteinExistence type="predicted"/>
<dbReference type="InterPro" id="IPR036890">
    <property type="entry name" value="HATPase_C_sf"/>
</dbReference>
<sequence length="1497" mass="166414">MKEALSALIRDQLKTYRETRARMISDYYRERQLMGEYNGRQILEMLQNADDEESETVLIRLDEHQSRLTIANHGVPFSLAGIQSLMLANMSSKTKVKYIGNKGLGFRSLVNWAHRVTIDSGPVSVTFSEAIARRTFEQLFDEETRRQIRQERNFGAEAVPLAFLAVPEFADRAASEWTTEIAIDYRPAFLDGIKAQLASLQPECLLFLNHIHTVIIEHDGERRTLHRKLDGATVVLGADRWQLHEDEAPLPDDYQNADKAEEEWYSLKLATTDGLSKGARVLYTFFPTQVSLDLPMVVHGTFDLDSSRNQLIQSPRNEFLLTRLVNLIISTARALKDGATDPWIQVRLLHYRNANEVLGALGFYRQLDQALSDLAVFPCVDGQYRKACDVYYLGDAFSELVLMAGCGALFPALAYPGVENADYTAKYQTFSTSPTFVDAVNELSARLLGHELAHRVDLISILCAEPALAGKYALLVNEQGMLIDADTDAYTPRTGGDTEVSLPPFVNIDFMSQPLFAGLAARLGVLSSDKAREVQRALKSVTTVHSYEPAQIIRSIIRAATVELRQPRVEAPEIIGVMVAAMLENFTNGDPASLPPDTSVPLLNTDLDVVDARELFLSGVYPTGAHTERLFAKVHRPDRFLAPPSEFGGKVAAADPVLLERVFAWLGVNRFVRYMPVRDAAGLQRYGRHVLDLMGRPPSYREHKVECMSIPDADLVKMLAMMPREDLVEWLIRDGVARARLSLDNPDRFDYAQVNERGGTYQHALSRKPSYLHFQLKAAGLFDHFVLNRDLPAAELINPFVFDFAAPGLAAADITRRDIEAVLASLGAKEQFEDLPPEAVAAVLRKLPDADPKGRRTQRIYRLVRQHYAVHKLALPADVPLFAYRGEHGAYFPQDQVYYSDNIRLPRKVVSSYAMLDYPRRGGAAVIPACFGINSLNDLALEVDSYAALTALTQALTATLREKLPFILAYRIQLLKNGQANEAARLNRLKLILCAELHCRVDGASLSLGLNDYVRDGTTYLIKVDPTASLADLERDPHFCDTFADIVAAVFTVGEHWAEFRGVFKDPLSEVQHLARNALGDDTLHDARQLLGMASPTDVFWSALWAARSGGAVGSFTREACAALWCELGEYGIEAADLDVERRVAAPDTALLKRIFDALQVQPSAFNQVALDKLDFADYHRRGLTDMLHAAFGTFAYSAWRRLDGQDWPERARFLDTLAAFEDTRWIAVAAGRHREDLAPDYEALLADHVKSFGLDALALVPAQDYEQHYRAQRGAYTADELASLPATARSMLFFEGGLAHLRAQGAERAAGPERTSPTPAVTEKPLPATNALPMAPSSSRGGGTRPPGSSRFNPDHDARNRATGAHAERIVFASLVKKYGKRFVEHVAELRDGDGYDIRYSPDQGRSWRYAEVKRYTHNRIHLSSNEYAFARVNRGTYELFLVNASDEISTLADIDFSDATKFDIVASEFVVSFSLHGAAAEASSTPDETDEVLVA</sequence>
<feature type="domain" description="Protein NO VEIN C-terminal" evidence="2">
    <location>
        <begin position="1368"/>
        <end position="1446"/>
    </location>
</feature>
<dbReference type="SUPFAM" id="SSF55874">
    <property type="entry name" value="ATPase domain of HSP90 chaperone/DNA topoisomerase II/histidine kinase"/>
    <property type="match status" value="1"/>
</dbReference>
<dbReference type="NCBIfam" id="NF047352">
    <property type="entry name" value="P_loop_sacsin"/>
    <property type="match status" value="1"/>
</dbReference>
<dbReference type="Pfam" id="PF13020">
    <property type="entry name" value="NOV_C"/>
    <property type="match status" value="1"/>
</dbReference>
<feature type="region of interest" description="Disordered" evidence="1">
    <location>
        <begin position="1305"/>
        <end position="1360"/>
    </location>
</feature>
<accession>A0A5C7FXI8</accession>
<dbReference type="PANTHER" id="PTHR32387:SF0">
    <property type="entry name" value="PROTEIN NO VEIN"/>
    <property type="match status" value="1"/>
</dbReference>
<dbReference type="RefSeq" id="WP_147935072.1">
    <property type="nucleotide sequence ID" value="NZ_VPFD01000012.1"/>
</dbReference>
<name>A0A5C7FXI8_9BURK</name>
<dbReference type="PANTHER" id="PTHR32387">
    <property type="entry name" value="WU:FJ29H11"/>
    <property type="match status" value="1"/>
</dbReference>
<evidence type="ECO:0000313" key="3">
    <source>
        <dbReference type="EMBL" id="TXF99586.1"/>
    </source>
</evidence>
<gene>
    <name evidence="3" type="ORF">FVD38_12265</name>
</gene>
<keyword evidence="4" id="KW-1185">Reference proteome</keyword>
<comment type="caution">
    <text evidence="3">The sequence shown here is derived from an EMBL/GenBank/DDBJ whole genome shotgun (WGS) entry which is preliminary data.</text>
</comment>
<dbReference type="InterPro" id="IPR024975">
    <property type="entry name" value="NOV_C"/>
</dbReference>
<reference evidence="3 4" key="1">
    <citation type="submission" date="2019-08" db="EMBL/GenBank/DDBJ databases">
        <title>Massilia golmudensis sp. nov., isolated from sand in the Qinghai-Tibetan Plateau.</title>
        <authorList>
            <person name="Zhang B."/>
        </authorList>
    </citation>
    <scope>NUCLEOTIDE SEQUENCE [LARGE SCALE GENOMIC DNA]</scope>
    <source>
        <strain evidence="3 4">GEM5</strain>
    </source>
</reference>
<organism evidence="3 4">
    <name type="scientific">Massilia arenae</name>
    <dbReference type="NCBI Taxonomy" id="2603288"/>
    <lineage>
        <taxon>Bacteria</taxon>
        <taxon>Pseudomonadati</taxon>
        <taxon>Pseudomonadota</taxon>
        <taxon>Betaproteobacteria</taxon>
        <taxon>Burkholderiales</taxon>
        <taxon>Oxalobacteraceae</taxon>
        <taxon>Telluria group</taxon>
        <taxon>Massilia</taxon>
    </lineage>
</organism>
<dbReference type="InterPro" id="IPR052957">
    <property type="entry name" value="Auxin_embryo_med"/>
</dbReference>